<evidence type="ECO:0000313" key="3">
    <source>
        <dbReference type="Proteomes" id="UP001530293"/>
    </source>
</evidence>
<dbReference type="Proteomes" id="UP001530293">
    <property type="component" value="Unassembled WGS sequence"/>
</dbReference>
<evidence type="ECO:0000256" key="1">
    <source>
        <dbReference type="SAM" id="SignalP"/>
    </source>
</evidence>
<keyword evidence="1" id="KW-0732">Signal</keyword>
<feature type="signal peptide" evidence="1">
    <location>
        <begin position="1"/>
        <end position="15"/>
    </location>
</feature>
<reference evidence="2 3" key="1">
    <citation type="submission" date="2024-10" db="EMBL/GenBank/DDBJ databases">
        <title>Updated reference genomes for cyclostephanoid diatoms.</title>
        <authorList>
            <person name="Roberts W.R."/>
            <person name="Alverson A.J."/>
        </authorList>
    </citation>
    <scope>NUCLEOTIDE SEQUENCE [LARGE SCALE GENOMIC DNA]</scope>
    <source>
        <strain evidence="2 3">AJA232-27</strain>
    </source>
</reference>
<sequence>MKLSFLFLVTHFVAAAADVGTADERGVSPDDYLDVDLIGANDERPIVLADLDTRNRGSSNRLVGQTSLPICSMPKDFECYNRGVPKCCDTPEDLCPVFEPMCDIGSGNYCNNGGYDYVCYPTGGLPACCSQGGFGLTSCPRIKPDCETNRSLPPPYTTYPPPTYPPPTYPPPTYPPTTYPPATYPPTTYPPTTYPPYATLPPYTYPPILPSYCNSVDNDCYRNNGKPSCCGGDPNFPCPPLQPMCDKFNPNNYCRTLDNECYFNGFPSCCLDRDGIDCPMEKPPPELPCELSYVSSDETVEVHYLRG</sequence>
<protein>
    <submittedName>
        <fullName evidence="2">Uncharacterized protein</fullName>
    </submittedName>
</protein>
<dbReference type="AlphaFoldDB" id="A0ABD3N289"/>
<keyword evidence="3" id="KW-1185">Reference proteome</keyword>
<name>A0ABD3N289_9STRA</name>
<evidence type="ECO:0000313" key="2">
    <source>
        <dbReference type="EMBL" id="KAL3768336.1"/>
    </source>
</evidence>
<gene>
    <name evidence="2" type="ORF">ACHAWU_006718</name>
</gene>
<feature type="chain" id="PRO_5044868563" evidence="1">
    <location>
        <begin position="16"/>
        <end position="307"/>
    </location>
</feature>
<comment type="caution">
    <text evidence="2">The sequence shown here is derived from an EMBL/GenBank/DDBJ whole genome shotgun (WGS) entry which is preliminary data.</text>
</comment>
<accession>A0ABD3N289</accession>
<dbReference type="EMBL" id="JALLBG020000066">
    <property type="protein sequence ID" value="KAL3768336.1"/>
    <property type="molecule type" value="Genomic_DNA"/>
</dbReference>
<dbReference type="PRINTS" id="PR01217">
    <property type="entry name" value="PRICHEXTENSN"/>
</dbReference>
<organism evidence="2 3">
    <name type="scientific">Discostella pseudostelligera</name>
    <dbReference type="NCBI Taxonomy" id="259834"/>
    <lineage>
        <taxon>Eukaryota</taxon>
        <taxon>Sar</taxon>
        <taxon>Stramenopiles</taxon>
        <taxon>Ochrophyta</taxon>
        <taxon>Bacillariophyta</taxon>
        <taxon>Coscinodiscophyceae</taxon>
        <taxon>Thalassiosirophycidae</taxon>
        <taxon>Stephanodiscales</taxon>
        <taxon>Stephanodiscaceae</taxon>
        <taxon>Discostella</taxon>
    </lineage>
</organism>
<proteinExistence type="predicted"/>